<dbReference type="InterPro" id="IPR003399">
    <property type="entry name" value="Mce/MlaD"/>
</dbReference>
<evidence type="ECO:0000259" key="3">
    <source>
        <dbReference type="Pfam" id="PF11887"/>
    </source>
</evidence>
<dbReference type="EMBL" id="CP128986">
    <property type="protein sequence ID" value="WOC13774.1"/>
    <property type="molecule type" value="Genomic_DNA"/>
</dbReference>
<sequence>MKNRLRSSFGDRRGLWYGIFGAIGIVVLLVAIVGISSANIGKKTYTGDFIQAGGLRTGDKVRVAGIDVGEVSDTELAGDHVKVTMKVDTDVNVREDGSAEIKMSTLLGQRYVDVVLGESGRELDGERIKTTRVPYDLQKTLEKGTPVLAGIKADDLANSIRTLNTQLKGAPAIAEPTLDALTRMSAVINNRTDQIGQLLTDTKAVTEQVENSQFQLSIIVGQGAQLATKIQTRERLVTRMLDGVAELTEQARAVAAENGNQFAPVMANLDTISSGLEKNRDNLRKMLEVLPVTARLTNNLVGDGPYANGYLPWGIFPDNWLCLAKVVDGC</sequence>
<dbReference type="InterPro" id="IPR005693">
    <property type="entry name" value="Mce"/>
</dbReference>
<accession>A0AA97CXT8</accession>
<feature type="transmembrane region" description="Helical" evidence="1">
    <location>
        <begin position="15"/>
        <end position="35"/>
    </location>
</feature>
<dbReference type="InterPro" id="IPR024516">
    <property type="entry name" value="Mce_C"/>
</dbReference>
<keyword evidence="1" id="KW-0472">Membrane</keyword>
<proteinExistence type="predicted"/>
<feature type="domain" description="Mammalian cell entry C-terminal" evidence="3">
    <location>
        <begin position="125"/>
        <end position="302"/>
    </location>
</feature>
<keyword evidence="1" id="KW-0812">Transmembrane</keyword>
<evidence type="ECO:0000313" key="4">
    <source>
        <dbReference type="EMBL" id="WOC13774.1"/>
    </source>
</evidence>
<dbReference type="PANTHER" id="PTHR33371">
    <property type="entry name" value="INTERMEMBRANE PHOSPHOLIPID TRANSPORT SYSTEM BINDING PROTEIN MLAD-RELATED"/>
    <property type="match status" value="1"/>
</dbReference>
<dbReference type="RefSeq" id="WP_420039568.1">
    <property type="nucleotide sequence ID" value="NZ_CP128986.1"/>
</dbReference>
<dbReference type="PANTHER" id="PTHR33371:SF18">
    <property type="entry name" value="MCE-FAMILY PROTEIN MCE3C"/>
    <property type="match status" value="1"/>
</dbReference>
<protein>
    <recommendedName>
        <fullName evidence="5">MCE family protein</fullName>
    </recommendedName>
</protein>
<feature type="domain" description="Mce/MlaD" evidence="2">
    <location>
        <begin position="42"/>
        <end position="115"/>
    </location>
</feature>
<dbReference type="InterPro" id="IPR052336">
    <property type="entry name" value="MlaD_Phospholipid_Transporter"/>
</dbReference>
<gene>
    <name evidence="4" type="ORF">MP11Mi_28810</name>
</gene>
<dbReference type="NCBIfam" id="TIGR00996">
    <property type="entry name" value="Mtu_fam_mce"/>
    <property type="match status" value="1"/>
</dbReference>
<evidence type="ECO:0000256" key="1">
    <source>
        <dbReference type="SAM" id="Phobius"/>
    </source>
</evidence>
<reference evidence="4" key="1">
    <citation type="submission" date="2023-06" db="EMBL/GenBank/DDBJ databases">
        <title>Gordonia sp. nov. and Pseudochrobactrum sp. nov., two species isolated from the burying beetle Nicrophorus vespilloides.</title>
        <authorList>
            <person name="Poehlein A."/>
            <person name="Guzman J."/>
            <person name="Daniel R."/>
            <person name="Vilcinskas A."/>
        </authorList>
    </citation>
    <scope>NUCLEOTIDE SEQUENCE</scope>
    <source>
        <strain evidence="4">MP11Mi</strain>
    </source>
</reference>
<evidence type="ECO:0008006" key="5">
    <source>
        <dbReference type="Google" id="ProtNLM"/>
    </source>
</evidence>
<evidence type="ECO:0000259" key="2">
    <source>
        <dbReference type="Pfam" id="PF02470"/>
    </source>
</evidence>
<dbReference type="AlphaFoldDB" id="A0AA97CXT8"/>
<organism evidence="4">
    <name type="scientific">Gordonia sp. MP11Mi</name>
    <dbReference type="NCBI Taxonomy" id="3022769"/>
    <lineage>
        <taxon>Bacteria</taxon>
        <taxon>Bacillati</taxon>
        <taxon>Actinomycetota</taxon>
        <taxon>Actinomycetes</taxon>
        <taxon>Mycobacteriales</taxon>
        <taxon>Gordoniaceae</taxon>
        <taxon>Gordonia</taxon>
    </lineage>
</organism>
<name>A0AA97CXT8_9ACTN</name>
<dbReference type="Pfam" id="PF11887">
    <property type="entry name" value="Mce4_CUP1"/>
    <property type="match status" value="1"/>
</dbReference>
<dbReference type="GO" id="GO:0005576">
    <property type="term" value="C:extracellular region"/>
    <property type="evidence" value="ECO:0007669"/>
    <property type="project" value="TreeGrafter"/>
</dbReference>
<dbReference type="Pfam" id="PF02470">
    <property type="entry name" value="MlaD"/>
    <property type="match status" value="1"/>
</dbReference>
<keyword evidence="1" id="KW-1133">Transmembrane helix</keyword>